<organism evidence="3">
    <name type="scientific">Phallusia mammillata</name>
    <dbReference type="NCBI Taxonomy" id="59560"/>
    <lineage>
        <taxon>Eukaryota</taxon>
        <taxon>Metazoa</taxon>
        <taxon>Chordata</taxon>
        <taxon>Tunicata</taxon>
        <taxon>Ascidiacea</taxon>
        <taxon>Phlebobranchia</taxon>
        <taxon>Ascidiidae</taxon>
        <taxon>Phallusia</taxon>
    </lineage>
</organism>
<protein>
    <submittedName>
        <fullName evidence="3">Ubiquitin domain-containing protein 1</fullName>
    </submittedName>
</protein>
<dbReference type="Gene3D" id="1.20.225.20">
    <property type="entry name" value="Ub domain-containing protein, DC-UbP/UBTD2, N-terminal domain"/>
    <property type="match status" value="1"/>
</dbReference>
<evidence type="ECO:0000256" key="1">
    <source>
        <dbReference type="SAM" id="MobiDB-lite"/>
    </source>
</evidence>
<dbReference type="Gene3D" id="3.10.20.90">
    <property type="entry name" value="Phosphatidylinositol 3-kinase Catalytic Subunit, Chain A, domain 1"/>
    <property type="match status" value="1"/>
</dbReference>
<dbReference type="PROSITE" id="PS50053">
    <property type="entry name" value="UBIQUITIN_2"/>
    <property type="match status" value="1"/>
</dbReference>
<accession>A0A6F9DX81</accession>
<dbReference type="AlphaFoldDB" id="A0A6F9DX81"/>
<dbReference type="SUPFAM" id="SSF54236">
    <property type="entry name" value="Ubiquitin-like"/>
    <property type="match status" value="1"/>
</dbReference>
<proteinExistence type="evidence at transcript level"/>
<sequence length="230" mass="25729">MGSCLGSHRSRDQPRYGSSHYPAVGKNQPLKKEHPKWKSDIPLTEGQLLSKRDEFWDTAPVFEGRREIWDALKAAAAALEAGDNNLAQAIIEGANITLPHGTLLDCYDELGAHYQLPVYCLSPPVNLINDEQVSPIVSSIEMQDIHEKDQSAIPIRVRLTTENEVWVKVLPNDYISFAKKRLELQENLQTSGQLWIFAGKVLTDTLTVQQCKLEKGFVVQCVLKPSPPDT</sequence>
<dbReference type="InterPro" id="IPR038169">
    <property type="entry name" value="DC-UbP/UBTD2_N_sf"/>
</dbReference>
<evidence type="ECO:0000313" key="3">
    <source>
        <dbReference type="EMBL" id="CAB3267475.1"/>
    </source>
</evidence>
<feature type="domain" description="Ubiquitin-like" evidence="2">
    <location>
        <begin position="153"/>
        <end position="224"/>
    </location>
</feature>
<name>A0A6F9DX81_9ASCI</name>
<dbReference type="InterPro" id="IPR039869">
    <property type="entry name" value="UBTD1/2"/>
</dbReference>
<dbReference type="Pfam" id="PF00240">
    <property type="entry name" value="ubiquitin"/>
    <property type="match status" value="1"/>
</dbReference>
<gene>
    <name evidence="3" type="primary">Ubtd1</name>
</gene>
<dbReference type="Pfam" id="PF16455">
    <property type="entry name" value="UBD"/>
    <property type="match status" value="1"/>
</dbReference>
<reference evidence="3" key="1">
    <citation type="submission" date="2020-04" db="EMBL/GenBank/DDBJ databases">
        <authorList>
            <person name="Neveu A P."/>
        </authorList>
    </citation>
    <scope>NUCLEOTIDE SEQUENCE</scope>
    <source>
        <tissue evidence="3">Whole embryo</tissue>
    </source>
</reference>
<dbReference type="InterPro" id="IPR029071">
    <property type="entry name" value="Ubiquitin-like_domsf"/>
</dbReference>
<dbReference type="EMBL" id="LR791613">
    <property type="protein sequence ID" value="CAB3267475.1"/>
    <property type="molecule type" value="mRNA"/>
</dbReference>
<dbReference type="InterPro" id="IPR032752">
    <property type="entry name" value="DC-UbP/UBTD2_N"/>
</dbReference>
<evidence type="ECO:0000259" key="2">
    <source>
        <dbReference type="PROSITE" id="PS50053"/>
    </source>
</evidence>
<feature type="region of interest" description="Disordered" evidence="1">
    <location>
        <begin position="1"/>
        <end position="37"/>
    </location>
</feature>
<dbReference type="PANTHER" id="PTHR13609">
    <property type="entry name" value="UBIQUITIN DOMAIN CONTAINING 1 PROTEIN-RELATED"/>
    <property type="match status" value="1"/>
</dbReference>
<dbReference type="InterPro" id="IPR000626">
    <property type="entry name" value="Ubiquitin-like_dom"/>
</dbReference>